<evidence type="ECO:0000256" key="9">
    <source>
        <dbReference type="SAM" id="Phobius"/>
    </source>
</evidence>
<proteinExistence type="predicted"/>
<dbReference type="AlphaFoldDB" id="A0AAE3AK12"/>
<evidence type="ECO:0000256" key="6">
    <source>
        <dbReference type="ARBA" id="ARBA00022777"/>
    </source>
</evidence>
<dbReference type="InterPro" id="IPR036890">
    <property type="entry name" value="HATPase_C_sf"/>
</dbReference>
<sequence>MIRKIKTSLTAKLFLATTVLLILVCLLSVFSMARYIPQTYSNRLSAELQKQANDLVPVLEKAGSLEECYSLVQQFTAQTKATAYIEDDYGDILYSSDKLTITTDKDSIATIQENPDSAIITSDELLTEAGYVFTLLGSDYTLYVQSDTVSVNQATEAIWQTVPLVILGIFFMSILFSVIYSRYITKPIIELSSTSQKMAQLNFEPHGNSNRSDEIGILSDSLNTLSDNLQHTLAELKKSNSELEAEISKERELEKKQQEFFSAASHELKTPLTILKGHLMGMLNKVKGYENQESYMERSLAVVEKMETLVKELLYVSKTDGKQRTEYKTIDFAELLRVQIADVTDLLSEKEISLSVDIPDKILCDADPAQMERAIQNVLVNAIRYSPNGEAIYISLSNDKNTVSCKVENTGVHIPEEMIPHLFEAFYRADTSRNRNTGGTGLGLYIVREIMELHHAKYGIQNTSRGVVFWLEMPQERGAINSI</sequence>
<gene>
    <name evidence="12" type="ORF">LKD31_13855</name>
</gene>
<dbReference type="InterPro" id="IPR003594">
    <property type="entry name" value="HATPase_dom"/>
</dbReference>
<accession>A0AAE3AK12</accession>
<feature type="coiled-coil region" evidence="8">
    <location>
        <begin position="222"/>
        <end position="256"/>
    </location>
</feature>
<dbReference type="PANTHER" id="PTHR45453:SF3">
    <property type="entry name" value="HISTIDINE KINASE"/>
    <property type="match status" value="1"/>
</dbReference>
<dbReference type="CDD" id="cd06225">
    <property type="entry name" value="HAMP"/>
    <property type="match status" value="1"/>
</dbReference>
<dbReference type="EMBL" id="JAJEQC010000028">
    <property type="protein sequence ID" value="MCC2138075.1"/>
    <property type="molecule type" value="Genomic_DNA"/>
</dbReference>
<dbReference type="CDD" id="cd00082">
    <property type="entry name" value="HisKA"/>
    <property type="match status" value="1"/>
</dbReference>
<dbReference type="InterPro" id="IPR050351">
    <property type="entry name" value="BphY/WalK/GraS-like"/>
</dbReference>
<evidence type="ECO:0000256" key="3">
    <source>
        <dbReference type="ARBA" id="ARBA00012438"/>
    </source>
</evidence>
<dbReference type="InterPro" id="IPR004358">
    <property type="entry name" value="Sig_transdc_His_kin-like_C"/>
</dbReference>
<dbReference type="Pfam" id="PF00672">
    <property type="entry name" value="HAMP"/>
    <property type="match status" value="1"/>
</dbReference>
<dbReference type="RefSeq" id="WP_308450133.1">
    <property type="nucleotide sequence ID" value="NZ_JAJEQC010000028.1"/>
</dbReference>
<dbReference type="Pfam" id="PF02518">
    <property type="entry name" value="HATPase_c"/>
    <property type="match status" value="1"/>
</dbReference>
<dbReference type="GO" id="GO:0000155">
    <property type="term" value="F:phosphorelay sensor kinase activity"/>
    <property type="evidence" value="ECO:0007669"/>
    <property type="project" value="InterPro"/>
</dbReference>
<keyword evidence="4" id="KW-0597">Phosphoprotein</keyword>
<name>A0AAE3AK12_9FIRM</name>
<dbReference type="SMART" id="SM00387">
    <property type="entry name" value="HATPase_c"/>
    <property type="match status" value="1"/>
</dbReference>
<keyword evidence="9" id="KW-0812">Transmembrane</keyword>
<evidence type="ECO:0000259" key="10">
    <source>
        <dbReference type="PROSITE" id="PS50109"/>
    </source>
</evidence>
<dbReference type="Pfam" id="PF00512">
    <property type="entry name" value="HisKA"/>
    <property type="match status" value="1"/>
</dbReference>
<keyword evidence="9" id="KW-0472">Membrane</keyword>
<keyword evidence="9" id="KW-1133">Transmembrane helix</keyword>
<dbReference type="PRINTS" id="PR00344">
    <property type="entry name" value="BCTRLSENSOR"/>
</dbReference>
<dbReference type="InterPro" id="IPR005467">
    <property type="entry name" value="His_kinase_dom"/>
</dbReference>
<feature type="domain" description="HAMP" evidence="11">
    <location>
        <begin position="182"/>
        <end position="234"/>
    </location>
</feature>
<evidence type="ECO:0000256" key="8">
    <source>
        <dbReference type="SAM" id="Coils"/>
    </source>
</evidence>
<dbReference type="Gene3D" id="3.30.565.10">
    <property type="entry name" value="Histidine kinase-like ATPase, C-terminal domain"/>
    <property type="match status" value="1"/>
</dbReference>
<dbReference type="SUPFAM" id="SSF47384">
    <property type="entry name" value="Homodimeric domain of signal transducing histidine kinase"/>
    <property type="match status" value="1"/>
</dbReference>
<dbReference type="SUPFAM" id="SSF158472">
    <property type="entry name" value="HAMP domain-like"/>
    <property type="match status" value="1"/>
</dbReference>
<evidence type="ECO:0000256" key="1">
    <source>
        <dbReference type="ARBA" id="ARBA00000085"/>
    </source>
</evidence>
<comment type="catalytic activity">
    <reaction evidence="1">
        <text>ATP + protein L-histidine = ADP + protein N-phospho-L-histidine.</text>
        <dbReference type="EC" id="2.7.13.3"/>
    </reaction>
</comment>
<feature type="transmembrane region" description="Helical" evidence="9">
    <location>
        <begin position="157"/>
        <end position="180"/>
    </location>
</feature>
<protein>
    <recommendedName>
        <fullName evidence="3">histidine kinase</fullName>
        <ecNumber evidence="3">2.7.13.3</ecNumber>
    </recommendedName>
</protein>
<evidence type="ECO:0000259" key="11">
    <source>
        <dbReference type="PROSITE" id="PS50885"/>
    </source>
</evidence>
<dbReference type="InterPro" id="IPR003660">
    <property type="entry name" value="HAMP_dom"/>
</dbReference>
<keyword evidence="13" id="KW-1185">Reference proteome</keyword>
<keyword evidence="8" id="KW-0175">Coiled coil</keyword>
<dbReference type="EC" id="2.7.13.3" evidence="3"/>
<dbReference type="Gene3D" id="6.10.340.10">
    <property type="match status" value="1"/>
</dbReference>
<comment type="subcellular location">
    <subcellularLocation>
        <location evidence="2">Membrane</location>
    </subcellularLocation>
</comment>
<keyword evidence="5" id="KW-0808">Transferase</keyword>
<dbReference type="SMART" id="SM00304">
    <property type="entry name" value="HAMP"/>
    <property type="match status" value="1"/>
</dbReference>
<keyword evidence="6 12" id="KW-0418">Kinase</keyword>
<dbReference type="GO" id="GO:0004721">
    <property type="term" value="F:phosphoprotein phosphatase activity"/>
    <property type="evidence" value="ECO:0007669"/>
    <property type="project" value="TreeGrafter"/>
</dbReference>
<evidence type="ECO:0000256" key="2">
    <source>
        <dbReference type="ARBA" id="ARBA00004370"/>
    </source>
</evidence>
<evidence type="ECO:0000256" key="5">
    <source>
        <dbReference type="ARBA" id="ARBA00022679"/>
    </source>
</evidence>
<dbReference type="Proteomes" id="UP001199424">
    <property type="component" value="Unassembled WGS sequence"/>
</dbReference>
<dbReference type="GO" id="GO:0016036">
    <property type="term" value="P:cellular response to phosphate starvation"/>
    <property type="evidence" value="ECO:0007669"/>
    <property type="project" value="TreeGrafter"/>
</dbReference>
<evidence type="ECO:0000313" key="13">
    <source>
        <dbReference type="Proteomes" id="UP001199424"/>
    </source>
</evidence>
<evidence type="ECO:0000313" key="12">
    <source>
        <dbReference type="EMBL" id="MCC2138075.1"/>
    </source>
</evidence>
<dbReference type="PROSITE" id="PS50109">
    <property type="entry name" value="HIS_KIN"/>
    <property type="match status" value="1"/>
</dbReference>
<dbReference type="PANTHER" id="PTHR45453">
    <property type="entry name" value="PHOSPHATE REGULON SENSOR PROTEIN PHOR"/>
    <property type="match status" value="1"/>
</dbReference>
<dbReference type="GO" id="GO:0005886">
    <property type="term" value="C:plasma membrane"/>
    <property type="evidence" value="ECO:0007669"/>
    <property type="project" value="TreeGrafter"/>
</dbReference>
<dbReference type="FunFam" id="3.30.565.10:FF:000006">
    <property type="entry name" value="Sensor histidine kinase WalK"/>
    <property type="match status" value="1"/>
</dbReference>
<feature type="domain" description="Histidine kinase" evidence="10">
    <location>
        <begin position="263"/>
        <end position="477"/>
    </location>
</feature>
<comment type="caution">
    <text evidence="12">The sequence shown here is derived from an EMBL/GenBank/DDBJ whole genome shotgun (WGS) entry which is preliminary data.</text>
</comment>
<keyword evidence="7" id="KW-0902">Two-component regulatory system</keyword>
<dbReference type="SUPFAM" id="SSF55874">
    <property type="entry name" value="ATPase domain of HSP90 chaperone/DNA topoisomerase II/histidine kinase"/>
    <property type="match status" value="1"/>
</dbReference>
<dbReference type="SMART" id="SM00388">
    <property type="entry name" value="HisKA"/>
    <property type="match status" value="1"/>
</dbReference>
<dbReference type="Gene3D" id="1.10.287.130">
    <property type="match status" value="1"/>
</dbReference>
<reference evidence="12" key="1">
    <citation type="submission" date="2021-10" db="EMBL/GenBank/DDBJ databases">
        <title>Anaerobic single-cell dispensing facilitates the cultivation of human gut bacteria.</title>
        <authorList>
            <person name="Afrizal A."/>
        </authorList>
    </citation>
    <scope>NUCLEOTIDE SEQUENCE</scope>
    <source>
        <strain evidence="12">CLA-AA-H250</strain>
    </source>
</reference>
<organism evidence="12 13">
    <name type="scientific">Hominenteromicrobium mulieris</name>
    <dbReference type="NCBI Taxonomy" id="2885357"/>
    <lineage>
        <taxon>Bacteria</taxon>
        <taxon>Bacillati</taxon>
        <taxon>Bacillota</taxon>
        <taxon>Clostridia</taxon>
        <taxon>Eubacteriales</taxon>
        <taxon>Oscillospiraceae</taxon>
        <taxon>Hominenteromicrobium</taxon>
    </lineage>
</organism>
<evidence type="ECO:0000256" key="4">
    <source>
        <dbReference type="ARBA" id="ARBA00022553"/>
    </source>
</evidence>
<evidence type="ECO:0000256" key="7">
    <source>
        <dbReference type="ARBA" id="ARBA00023012"/>
    </source>
</evidence>
<dbReference type="InterPro" id="IPR003661">
    <property type="entry name" value="HisK_dim/P_dom"/>
</dbReference>
<dbReference type="PROSITE" id="PS50885">
    <property type="entry name" value="HAMP"/>
    <property type="match status" value="1"/>
</dbReference>
<dbReference type="InterPro" id="IPR036097">
    <property type="entry name" value="HisK_dim/P_sf"/>
</dbReference>